<evidence type="ECO:0000313" key="4">
    <source>
        <dbReference type="Proteomes" id="UP000236755"/>
    </source>
</evidence>
<sequence length="189" mass="19494">MSANDTVSDSLPLAAGALSGVAAWVLGYVFTYLLVAPDIRESALQRVIEAFGDGSATYELVGWVFFNAHFVDTVFQNIPFLGSRTTSFVGGEQGFTVLLYVIPVGLLLAAGVALARYRGATTPTDGVRVGLTALPTYLLLSIVGTFLFEVTVGDVSGGPDLLLAVVLAGLVYPALFAGGGGALVGMVAE</sequence>
<feature type="transmembrane region" description="Helical" evidence="1">
    <location>
        <begin position="161"/>
        <end position="188"/>
    </location>
</feature>
<dbReference type="Pfam" id="PF25933">
    <property type="entry name" value="DUF7978"/>
    <property type="match status" value="1"/>
</dbReference>
<feature type="domain" description="DUF7978" evidence="2">
    <location>
        <begin position="3"/>
        <end position="187"/>
    </location>
</feature>
<protein>
    <recommendedName>
        <fullName evidence="2">DUF7978 domain-containing protein</fullName>
    </recommendedName>
</protein>
<evidence type="ECO:0000259" key="2">
    <source>
        <dbReference type="Pfam" id="PF25933"/>
    </source>
</evidence>
<keyword evidence="4" id="KW-1185">Reference proteome</keyword>
<dbReference type="EMBL" id="FNQT01000003">
    <property type="protein sequence ID" value="SEA22616.1"/>
    <property type="molecule type" value="Genomic_DNA"/>
</dbReference>
<dbReference type="STRING" id="555874.SAMN04488065_2344"/>
<evidence type="ECO:0000256" key="1">
    <source>
        <dbReference type="SAM" id="Phobius"/>
    </source>
</evidence>
<evidence type="ECO:0000313" key="3">
    <source>
        <dbReference type="EMBL" id="SEA22616.1"/>
    </source>
</evidence>
<dbReference type="OrthoDB" id="270777at2157"/>
<dbReference type="Proteomes" id="UP000236755">
    <property type="component" value="Unassembled WGS sequence"/>
</dbReference>
<name>A0A1H3ZFR9_9EURY</name>
<feature type="transmembrane region" description="Helical" evidence="1">
    <location>
        <begin position="56"/>
        <end position="75"/>
    </location>
</feature>
<keyword evidence="1" id="KW-0812">Transmembrane</keyword>
<organism evidence="3 4">
    <name type="scientific">Haloplanus vescus</name>
    <dbReference type="NCBI Taxonomy" id="555874"/>
    <lineage>
        <taxon>Archaea</taxon>
        <taxon>Methanobacteriati</taxon>
        <taxon>Methanobacteriota</taxon>
        <taxon>Stenosarchaea group</taxon>
        <taxon>Halobacteria</taxon>
        <taxon>Halobacteriales</taxon>
        <taxon>Haloferacaceae</taxon>
        <taxon>Haloplanus</taxon>
    </lineage>
</organism>
<gene>
    <name evidence="3" type="ORF">SAMN04488065_2344</name>
</gene>
<reference evidence="3 4" key="1">
    <citation type="submission" date="2016-10" db="EMBL/GenBank/DDBJ databases">
        <authorList>
            <person name="de Groot N.N."/>
        </authorList>
    </citation>
    <scope>NUCLEOTIDE SEQUENCE [LARGE SCALE GENOMIC DNA]</scope>
    <source>
        <strain evidence="3 4">CGMCC 1.8712</strain>
    </source>
</reference>
<feature type="transmembrane region" description="Helical" evidence="1">
    <location>
        <begin position="95"/>
        <end position="117"/>
    </location>
</feature>
<proteinExistence type="predicted"/>
<feature type="transmembrane region" description="Helical" evidence="1">
    <location>
        <begin position="129"/>
        <end position="149"/>
    </location>
</feature>
<dbReference type="RefSeq" id="WP_092635155.1">
    <property type="nucleotide sequence ID" value="NZ_FNQT01000003.1"/>
</dbReference>
<keyword evidence="1" id="KW-0472">Membrane</keyword>
<dbReference type="AlphaFoldDB" id="A0A1H3ZFR9"/>
<keyword evidence="1" id="KW-1133">Transmembrane helix</keyword>
<feature type="transmembrane region" description="Helical" evidence="1">
    <location>
        <begin position="12"/>
        <end position="35"/>
    </location>
</feature>
<accession>A0A1H3ZFR9</accession>
<dbReference type="InterPro" id="IPR058284">
    <property type="entry name" value="DUF7978"/>
</dbReference>